<dbReference type="Proteomes" id="UP000034952">
    <property type="component" value="Unassembled WGS sequence"/>
</dbReference>
<reference evidence="1 2" key="1">
    <citation type="journal article" date="2015" name="Nature">
        <title>rRNA introns, odd ribosomes, and small enigmatic genomes across a large radiation of phyla.</title>
        <authorList>
            <person name="Brown C.T."/>
            <person name="Hug L.A."/>
            <person name="Thomas B.C."/>
            <person name="Sharon I."/>
            <person name="Castelle C.J."/>
            <person name="Singh A."/>
            <person name="Wilkins M.J."/>
            <person name="Williams K.H."/>
            <person name="Banfield J.F."/>
        </authorList>
    </citation>
    <scope>NUCLEOTIDE SEQUENCE [LARGE SCALE GENOMIC DNA]</scope>
</reference>
<name>A0A0G0BQK2_9BACT</name>
<gene>
    <name evidence="1" type="ORF">UR64_C0016G0031</name>
</gene>
<protein>
    <submittedName>
        <fullName evidence="1">Uncharacterized protein</fullName>
    </submittedName>
</protein>
<evidence type="ECO:0000313" key="2">
    <source>
        <dbReference type="Proteomes" id="UP000034952"/>
    </source>
</evidence>
<dbReference type="EMBL" id="LBPY01000016">
    <property type="protein sequence ID" value="KKP65931.1"/>
    <property type="molecule type" value="Genomic_DNA"/>
</dbReference>
<comment type="caution">
    <text evidence="1">The sequence shown here is derived from an EMBL/GenBank/DDBJ whole genome shotgun (WGS) entry which is preliminary data.</text>
</comment>
<organism evidence="1 2">
    <name type="scientific">Candidatus Nomurabacteria bacterium GW2011_GWE1_35_16</name>
    <dbReference type="NCBI Taxonomy" id="1618761"/>
    <lineage>
        <taxon>Bacteria</taxon>
        <taxon>Candidatus Nomuraibacteriota</taxon>
    </lineage>
</organism>
<dbReference type="AlphaFoldDB" id="A0A0G0BQK2"/>
<evidence type="ECO:0000313" key="1">
    <source>
        <dbReference type="EMBL" id="KKP65931.1"/>
    </source>
</evidence>
<proteinExistence type="predicted"/>
<accession>A0A0G0BQK2</accession>
<sequence>MWKNLLLGLSERYYHSITLRGTKDEADLLT</sequence>